<keyword evidence="6" id="KW-0521">NADP</keyword>
<dbReference type="AlphaFoldDB" id="A0A813KTX8"/>
<reference evidence="7" key="1">
    <citation type="submission" date="2021-02" db="EMBL/GenBank/DDBJ databases">
        <authorList>
            <person name="Dougan E. K."/>
            <person name="Rhodes N."/>
            <person name="Thang M."/>
            <person name="Chan C."/>
        </authorList>
    </citation>
    <scope>NUCLEOTIDE SEQUENCE</scope>
</reference>
<evidence type="ECO:0000256" key="3">
    <source>
        <dbReference type="ARBA" id="ARBA00022679"/>
    </source>
</evidence>
<keyword evidence="6" id="KW-0520">NAD</keyword>
<evidence type="ECO:0000256" key="6">
    <source>
        <dbReference type="RuleBase" id="RU361228"/>
    </source>
</evidence>
<proteinExistence type="inferred from homology"/>
<dbReference type="GO" id="GO:0106274">
    <property type="term" value="F:NAD+-protein-arginine ADP-ribosyltransferase activity"/>
    <property type="evidence" value="ECO:0007669"/>
    <property type="project" value="UniProtKB-EC"/>
</dbReference>
<sequence length="338" mass="38478">MAGLPDFFISKIPFCIGPQCSHVLSIENYAAGATLDEALAHMSSWSHVRKECRYGHDCQWSKRYRRHQGLDASPHEEGEETKDFRIARGHCSVYFHPFSKAWYEGGERFLTIPAPPNWHRIPSASRNLESLIHEVVNNGFESVFTCPDGRSLRDIAAEKMDHPIHVMIGTPLRQCHIMAVLLYTGTDCQTDLHQCHRMGNFRKWPVFRAMLNTAIRILQPSEAQVPQNSIPDFVYAGFHSVSPMAESEFEYCDFLSTAARRAVAETRRFLGSQGTLFKIRRGNAISADVSWISKFPHEEEILFSPLYVTKESQEHGSYLDFDGNRFTCTVLTCSVRSL</sequence>
<keyword evidence="4" id="KW-0548">Nucleotidyltransferase</keyword>
<keyword evidence="3 6" id="KW-0808">Transferase</keyword>
<dbReference type="Pfam" id="PF01129">
    <property type="entry name" value="ART"/>
    <property type="match status" value="1"/>
</dbReference>
<evidence type="ECO:0000256" key="4">
    <source>
        <dbReference type="ARBA" id="ARBA00022695"/>
    </source>
</evidence>
<dbReference type="EC" id="2.4.2.31" evidence="6"/>
<dbReference type="Proteomes" id="UP000626109">
    <property type="component" value="Unassembled WGS sequence"/>
</dbReference>
<protein>
    <recommendedName>
        <fullName evidence="6">NAD(P)(+)--arginine ADP-ribosyltransferase</fullName>
        <ecNumber evidence="6">2.4.2.31</ecNumber>
    </recommendedName>
    <alternativeName>
        <fullName evidence="6">Mono(ADP-ribosyl)transferase</fullName>
    </alternativeName>
</protein>
<comment type="similarity">
    <text evidence="1 6">Belongs to the Arg-specific ADP-ribosyltransferase family.</text>
</comment>
<keyword evidence="2 6" id="KW-0328">Glycosyltransferase</keyword>
<accession>A0A813KTX8</accession>
<gene>
    <name evidence="7" type="ORF">PGLA2088_LOCUS35926</name>
</gene>
<comment type="caution">
    <text evidence="7">The sequence shown here is derived from an EMBL/GenBank/DDBJ whole genome shotgun (WGS) entry which is preliminary data.</text>
</comment>
<evidence type="ECO:0000313" key="8">
    <source>
        <dbReference type="Proteomes" id="UP000626109"/>
    </source>
</evidence>
<dbReference type="EMBL" id="CAJNNW010031981">
    <property type="protein sequence ID" value="CAE8710393.1"/>
    <property type="molecule type" value="Genomic_DNA"/>
</dbReference>
<organism evidence="7 8">
    <name type="scientific">Polarella glacialis</name>
    <name type="common">Dinoflagellate</name>
    <dbReference type="NCBI Taxonomy" id="89957"/>
    <lineage>
        <taxon>Eukaryota</taxon>
        <taxon>Sar</taxon>
        <taxon>Alveolata</taxon>
        <taxon>Dinophyceae</taxon>
        <taxon>Suessiales</taxon>
        <taxon>Suessiaceae</taxon>
        <taxon>Polarella</taxon>
    </lineage>
</organism>
<evidence type="ECO:0000256" key="5">
    <source>
        <dbReference type="ARBA" id="ARBA00047597"/>
    </source>
</evidence>
<evidence type="ECO:0000256" key="2">
    <source>
        <dbReference type="ARBA" id="ARBA00022676"/>
    </source>
</evidence>
<name>A0A813KTX8_POLGL</name>
<dbReference type="GO" id="GO:0016779">
    <property type="term" value="F:nucleotidyltransferase activity"/>
    <property type="evidence" value="ECO:0007669"/>
    <property type="project" value="UniProtKB-KW"/>
</dbReference>
<evidence type="ECO:0000256" key="1">
    <source>
        <dbReference type="ARBA" id="ARBA00009558"/>
    </source>
</evidence>
<comment type="catalytic activity">
    <reaction evidence="5 6">
        <text>L-arginyl-[protein] + NAD(+) = N(omega)-(ADP-D-ribosyl)-L-arginyl-[protein] + nicotinamide + H(+)</text>
        <dbReference type="Rhea" id="RHEA:19149"/>
        <dbReference type="Rhea" id="RHEA-COMP:10532"/>
        <dbReference type="Rhea" id="RHEA-COMP:15087"/>
        <dbReference type="ChEBI" id="CHEBI:15378"/>
        <dbReference type="ChEBI" id="CHEBI:17154"/>
        <dbReference type="ChEBI" id="CHEBI:29965"/>
        <dbReference type="ChEBI" id="CHEBI:57540"/>
        <dbReference type="ChEBI" id="CHEBI:142554"/>
        <dbReference type="EC" id="2.4.2.31"/>
    </reaction>
</comment>
<dbReference type="SUPFAM" id="SSF56399">
    <property type="entry name" value="ADP-ribosylation"/>
    <property type="match status" value="1"/>
</dbReference>
<dbReference type="Gene3D" id="3.90.176.10">
    <property type="entry name" value="Toxin ADP-ribosyltransferase, Chain A, domain 1"/>
    <property type="match status" value="1"/>
</dbReference>
<evidence type="ECO:0000313" key="7">
    <source>
        <dbReference type="EMBL" id="CAE8710393.1"/>
    </source>
</evidence>
<dbReference type="InterPro" id="IPR000768">
    <property type="entry name" value="ART"/>
</dbReference>